<evidence type="ECO:0000259" key="8">
    <source>
        <dbReference type="PROSITE" id="PS50212"/>
    </source>
</evidence>
<keyword evidence="1 4" id="KW-0728">SH3 domain</keyword>
<evidence type="ECO:0000256" key="1">
    <source>
        <dbReference type="ARBA" id="ARBA00022443"/>
    </source>
</evidence>
<proteinExistence type="predicted"/>
<comment type="caution">
    <text evidence="9">The sequence shown here is derived from an EMBL/GenBank/DDBJ whole genome shotgun (WGS) entry which is preliminary data.</text>
</comment>
<evidence type="ECO:0000313" key="9">
    <source>
        <dbReference type="EMBL" id="CAH7677442.1"/>
    </source>
</evidence>
<sequence>MPSQSRLSSSFSRSTHQFTSTPNTSSFASSPPVPPVTEDLVVALHDFVALTPASNACLSFKSGQVIRVYNRDRSGWWDGEIILDFLSGPSASNTITRGWFPSNYVTTIVAEQVKLAKQVGTSMAQSDFSDQSLSIRRPSLVSSSSGTTSSAELLSPEFSNQSMIPGSSDLEKSPTFESPQNFHHALPENVKFNTFIQPIMEAISLLEGEIHHDRLHKVQPATAYIISAVRSVLDLTNCLNRDSPLLKTHPQLGRERKQVLSALACLVHKARKATGHDSTTTARDDTSANEQQLLDTSELRLQMKSILKQIDRVLAHVRRFLFVAQRCGIPLPARVPLQLNFEDLIASSPQQAIYNYNPCARGSEVDPHSPAPSTRSFHNVASQKNSFYSRKRSGSLKSTASSVSSLCQDPTNSIHTTVCSAAQMFRLAEQSHDQVLSAVAVFIGHAHLHSRTAHPSSHAHLIDMTRDVIEKVRAILVLVECVFKRGKKKVGDVGNFQLLAEAREELYIATTSLVTAARVATSGPSEESSLTGDEELDALLVSATSVLRAANDCMGALSNCLFGSDSDNEQYEVEINALSSHVEEGGIAAPAIENEMSDLRKDGSLPITNPKRAQHTLSMLSRKAGALTLARNQFSPEDFTEWSSILSNELQLSPTGITQSSAGGETENGSNAHSQSHANASSVEALAPLLAAATGARPPSPMYQEDRRDPRYRSGSSGSSDGRLSRDSSPPTSTSASHTEDEITRSSEYYESVKHIARGVSDKSHSAAQDILASRGLDLLANSHYSSDYSPVEISFNMEGHVTGGTLRALVARMTLHDSPVEATFSHTFFMTFRMFSTPTEVTHALIARFNLTFPREEVGSCSEDRRKVQVQRFTPIRLRVYNVFKCWLENHWRTEADAPALSVILEWADTQLASVLPGPAERLADLAQKRLNESRSSGQVPSYDSRSKAKKGNGGTELQGTPPAPICSKSLMTQLRQGPSGSTGISLLDFDPMELARQITLIESNVYCAIGPEEILGQQFSKKPESAVNVRTMSGISTKMTGWITETILNEYDPRKRAQILKFWIKLGNKLTELQNYNALMSVMSALNSSTITRLKKTWEGIGSKSRALYESMNKALSHNRNYAEYRAKLRKAQTPCIPFLGVYLTDMTFCHEGNPTKRASPLDPNLKLINFDRYQKMAKIVIEIERFQVPFNLAEVPEIVSFIQNALENLVHKGSADILYQRSLILEPRESNHQYQYQENNDSLGETDSKLALFNRKPSIS</sequence>
<dbReference type="AlphaFoldDB" id="A0AAV0B454"/>
<feature type="domain" description="Ras-GEF" evidence="7">
    <location>
        <begin position="992"/>
        <end position="1231"/>
    </location>
</feature>
<evidence type="ECO:0000256" key="2">
    <source>
        <dbReference type="ARBA" id="ARBA00022658"/>
    </source>
</evidence>
<dbReference type="GO" id="GO:0005886">
    <property type="term" value="C:plasma membrane"/>
    <property type="evidence" value="ECO:0007669"/>
    <property type="project" value="TreeGrafter"/>
</dbReference>
<dbReference type="Gene3D" id="2.30.30.40">
    <property type="entry name" value="SH3 Domains"/>
    <property type="match status" value="1"/>
</dbReference>
<dbReference type="InterPro" id="IPR023578">
    <property type="entry name" value="Ras_GEF_dom_sf"/>
</dbReference>
<dbReference type="GO" id="GO:0007265">
    <property type="term" value="P:Ras protein signal transduction"/>
    <property type="evidence" value="ECO:0007669"/>
    <property type="project" value="TreeGrafter"/>
</dbReference>
<dbReference type="InterPro" id="IPR000651">
    <property type="entry name" value="Ras-like_Gua-exchang_fac_N"/>
</dbReference>
<dbReference type="InterPro" id="IPR008937">
    <property type="entry name" value="Ras-like_GEF"/>
</dbReference>
<feature type="region of interest" description="Disordered" evidence="5">
    <location>
        <begin position="655"/>
        <end position="680"/>
    </location>
</feature>
<dbReference type="SMART" id="SM00147">
    <property type="entry name" value="RasGEF"/>
    <property type="match status" value="1"/>
</dbReference>
<dbReference type="SUPFAM" id="SSF48366">
    <property type="entry name" value="Ras GEF"/>
    <property type="match status" value="1"/>
</dbReference>
<feature type="region of interest" description="Disordered" evidence="5">
    <location>
        <begin position="1"/>
        <end position="31"/>
    </location>
</feature>
<feature type="region of interest" description="Disordered" evidence="5">
    <location>
        <begin position="693"/>
        <end position="746"/>
    </location>
</feature>
<dbReference type="InterPro" id="IPR036028">
    <property type="entry name" value="SH3-like_dom_sf"/>
</dbReference>
<dbReference type="InterPro" id="IPR001452">
    <property type="entry name" value="SH3_domain"/>
</dbReference>
<dbReference type="CDD" id="cd11883">
    <property type="entry name" value="SH3_Sdc25"/>
    <property type="match status" value="1"/>
</dbReference>
<dbReference type="GO" id="GO:0005085">
    <property type="term" value="F:guanyl-nucleotide exchange factor activity"/>
    <property type="evidence" value="ECO:0007669"/>
    <property type="project" value="UniProtKB-KW"/>
</dbReference>
<name>A0AAV0B454_PHAPC</name>
<feature type="domain" description="SH3" evidence="6">
    <location>
        <begin position="36"/>
        <end position="110"/>
    </location>
</feature>
<keyword evidence="2 3" id="KW-0344">Guanine-nucleotide releasing factor</keyword>
<evidence type="ECO:0000256" key="4">
    <source>
        <dbReference type="PROSITE-ProRule" id="PRU00192"/>
    </source>
</evidence>
<dbReference type="CDD" id="cd06224">
    <property type="entry name" value="REM"/>
    <property type="match status" value="1"/>
</dbReference>
<dbReference type="PROSITE" id="PS50009">
    <property type="entry name" value="RASGEF_CAT"/>
    <property type="match status" value="1"/>
</dbReference>
<dbReference type="Gene3D" id="1.10.840.10">
    <property type="entry name" value="Ras guanine-nucleotide exchange factors catalytic domain"/>
    <property type="match status" value="1"/>
</dbReference>
<gene>
    <name evidence="9" type="ORF">PPACK8108_LOCUS12590</name>
</gene>
<keyword evidence="10" id="KW-1185">Reference proteome</keyword>
<dbReference type="SMART" id="SM00326">
    <property type="entry name" value="SH3"/>
    <property type="match status" value="1"/>
</dbReference>
<dbReference type="EMBL" id="CALTRL010003040">
    <property type="protein sequence ID" value="CAH7677442.1"/>
    <property type="molecule type" value="Genomic_DNA"/>
</dbReference>
<evidence type="ECO:0000259" key="6">
    <source>
        <dbReference type="PROSITE" id="PS50002"/>
    </source>
</evidence>
<dbReference type="PROSITE" id="PS50212">
    <property type="entry name" value="RASGEF_NTER"/>
    <property type="match status" value="1"/>
</dbReference>
<evidence type="ECO:0000256" key="3">
    <source>
        <dbReference type="PROSITE-ProRule" id="PRU00168"/>
    </source>
</evidence>
<reference evidence="9" key="1">
    <citation type="submission" date="2022-06" db="EMBL/GenBank/DDBJ databases">
        <authorList>
            <consortium name="SYNGENTA / RWTH Aachen University"/>
        </authorList>
    </citation>
    <scope>NUCLEOTIDE SEQUENCE</scope>
</reference>
<dbReference type="PRINTS" id="PR00452">
    <property type="entry name" value="SH3DOMAIN"/>
</dbReference>
<accession>A0AAV0B454</accession>
<dbReference type="Proteomes" id="UP001153365">
    <property type="component" value="Unassembled WGS sequence"/>
</dbReference>
<dbReference type="SMART" id="SM00229">
    <property type="entry name" value="RasGEFN"/>
    <property type="match status" value="1"/>
</dbReference>
<feature type="compositionally biased region" description="Polar residues" evidence="5">
    <location>
        <begin position="371"/>
        <end position="388"/>
    </location>
</feature>
<feature type="compositionally biased region" description="Low complexity" evidence="5">
    <location>
        <begin position="1"/>
        <end position="30"/>
    </location>
</feature>
<feature type="region of interest" description="Disordered" evidence="5">
    <location>
        <begin position="931"/>
        <end position="964"/>
    </location>
</feature>
<feature type="compositionally biased region" description="Polar residues" evidence="5">
    <location>
        <begin position="935"/>
        <end position="945"/>
    </location>
</feature>
<protein>
    <submittedName>
        <fullName evidence="9">Ras guanine nucleotide exchange factor domain-containing protein</fullName>
    </submittedName>
</protein>
<dbReference type="Gene3D" id="1.20.870.10">
    <property type="entry name" value="Son of sevenless (SoS) protein Chain: S domain 1"/>
    <property type="match status" value="1"/>
</dbReference>
<dbReference type="Pfam" id="PF00618">
    <property type="entry name" value="RasGEF_N"/>
    <property type="match status" value="1"/>
</dbReference>
<dbReference type="Pfam" id="PF07653">
    <property type="entry name" value="SH3_2"/>
    <property type="match status" value="1"/>
</dbReference>
<evidence type="ECO:0000313" key="10">
    <source>
        <dbReference type="Proteomes" id="UP001153365"/>
    </source>
</evidence>
<feature type="domain" description="N-terminal Ras-GEF" evidence="8">
    <location>
        <begin position="798"/>
        <end position="932"/>
    </location>
</feature>
<dbReference type="InterPro" id="IPR001895">
    <property type="entry name" value="RASGEF_cat_dom"/>
</dbReference>
<organism evidence="9 10">
    <name type="scientific">Phakopsora pachyrhizi</name>
    <name type="common">Asian soybean rust disease fungus</name>
    <dbReference type="NCBI Taxonomy" id="170000"/>
    <lineage>
        <taxon>Eukaryota</taxon>
        <taxon>Fungi</taxon>
        <taxon>Dikarya</taxon>
        <taxon>Basidiomycota</taxon>
        <taxon>Pucciniomycotina</taxon>
        <taxon>Pucciniomycetes</taxon>
        <taxon>Pucciniales</taxon>
        <taxon>Phakopsoraceae</taxon>
        <taxon>Phakopsora</taxon>
    </lineage>
</organism>
<dbReference type="InterPro" id="IPR036964">
    <property type="entry name" value="RASGEF_cat_dom_sf"/>
</dbReference>
<dbReference type="Pfam" id="PF00617">
    <property type="entry name" value="RasGEF"/>
    <property type="match status" value="1"/>
</dbReference>
<feature type="compositionally biased region" description="Polar residues" evidence="5">
    <location>
        <begin position="655"/>
        <end position="669"/>
    </location>
</feature>
<dbReference type="PANTHER" id="PTHR23113:SF354">
    <property type="entry name" value="BUD SITE SELECTION PROTEIN 5"/>
    <property type="match status" value="1"/>
</dbReference>
<feature type="compositionally biased region" description="Low complexity" evidence="5">
    <location>
        <begin position="713"/>
        <end position="737"/>
    </location>
</feature>
<dbReference type="SUPFAM" id="SSF50044">
    <property type="entry name" value="SH3-domain"/>
    <property type="match status" value="1"/>
</dbReference>
<evidence type="ECO:0000259" key="7">
    <source>
        <dbReference type="PROSITE" id="PS50009"/>
    </source>
</evidence>
<dbReference type="PANTHER" id="PTHR23113">
    <property type="entry name" value="GUANINE NUCLEOTIDE EXCHANGE FACTOR"/>
    <property type="match status" value="1"/>
</dbReference>
<evidence type="ECO:0000256" key="5">
    <source>
        <dbReference type="SAM" id="MobiDB-lite"/>
    </source>
</evidence>
<feature type="region of interest" description="Disordered" evidence="5">
    <location>
        <begin position="364"/>
        <end position="393"/>
    </location>
</feature>
<dbReference type="CDD" id="cd00155">
    <property type="entry name" value="RasGEF"/>
    <property type="match status" value="1"/>
</dbReference>
<dbReference type="PROSITE" id="PS50002">
    <property type="entry name" value="SH3"/>
    <property type="match status" value="1"/>
</dbReference>
<feature type="compositionally biased region" description="Low complexity" evidence="5">
    <location>
        <begin position="670"/>
        <end position="680"/>
    </location>
</feature>